<reference evidence="1" key="1">
    <citation type="submission" date="2020-07" db="EMBL/GenBank/DDBJ databases">
        <title>Draft Genome Sequence of a Deep-Sea Yeast, Naganishia (Cryptococcus) liquefaciens strain N6.</title>
        <authorList>
            <person name="Han Y.W."/>
            <person name="Kajitani R."/>
            <person name="Morimoto H."/>
            <person name="Parhat M."/>
            <person name="Tsubouchi H."/>
            <person name="Bakenova O."/>
            <person name="Ogata M."/>
            <person name="Argunhan B."/>
            <person name="Aoki R."/>
            <person name="Kajiwara S."/>
            <person name="Itoh T."/>
            <person name="Iwasaki H."/>
        </authorList>
    </citation>
    <scope>NUCLEOTIDE SEQUENCE</scope>
    <source>
        <strain evidence="1">N6</strain>
    </source>
</reference>
<proteinExistence type="predicted"/>
<gene>
    <name evidence="1" type="ORF">NliqN6_1897</name>
</gene>
<evidence type="ECO:0000313" key="2">
    <source>
        <dbReference type="Proteomes" id="UP000620104"/>
    </source>
</evidence>
<dbReference type="OrthoDB" id="10561049at2759"/>
<dbReference type="EMBL" id="BLZA01000011">
    <property type="protein sequence ID" value="GHJ85495.1"/>
    <property type="molecule type" value="Genomic_DNA"/>
</dbReference>
<evidence type="ECO:0000313" key="1">
    <source>
        <dbReference type="EMBL" id="GHJ85495.1"/>
    </source>
</evidence>
<accession>A0A8H3YDI9</accession>
<keyword evidence="2" id="KW-1185">Reference proteome</keyword>
<organism evidence="1 2">
    <name type="scientific">Naganishia liquefaciens</name>
    <dbReference type="NCBI Taxonomy" id="104408"/>
    <lineage>
        <taxon>Eukaryota</taxon>
        <taxon>Fungi</taxon>
        <taxon>Dikarya</taxon>
        <taxon>Basidiomycota</taxon>
        <taxon>Agaricomycotina</taxon>
        <taxon>Tremellomycetes</taxon>
        <taxon>Filobasidiales</taxon>
        <taxon>Filobasidiaceae</taxon>
        <taxon>Naganishia</taxon>
    </lineage>
</organism>
<sequence>MNSAVTRTEGYFSGPYSQADVVSTVCSLAAEQHSWTEAYQNGQSTRDLLRRLLDGHKCDPYVLSEDGLLYAYVPEPDSDLEVSRLVPPEGRIRRQLLLDAKRQLRVSTSAVRLSVVELAKRMMDSLSANYWWIGMEKDILSMARQDDEVLS</sequence>
<name>A0A8H3YDI9_9TREE</name>
<dbReference type="Proteomes" id="UP000620104">
    <property type="component" value="Unassembled WGS sequence"/>
</dbReference>
<dbReference type="AlphaFoldDB" id="A0A8H3YDI9"/>
<protein>
    <submittedName>
        <fullName evidence="1">Uncharacterized protein</fullName>
    </submittedName>
</protein>
<comment type="caution">
    <text evidence="1">The sequence shown here is derived from an EMBL/GenBank/DDBJ whole genome shotgun (WGS) entry which is preliminary data.</text>
</comment>